<name>A0A4S3KQM1_9GAMM</name>
<proteinExistence type="predicted"/>
<dbReference type="NCBIfam" id="TIGR01944">
    <property type="entry name" value="rnfB"/>
    <property type="match status" value="1"/>
</dbReference>
<feature type="domain" description="4Fe-4S" evidence="14">
    <location>
        <begin position="2"/>
        <end position="62"/>
    </location>
</feature>
<keyword evidence="11" id="KW-0472">Membrane</keyword>
<feature type="region of interest" description="Disordered" evidence="12">
    <location>
        <begin position="143"/>
        <end position="173"/>
    </location>
</feature>
<evidence type="ECO:0000256" key="11">
    <source>
        <dbReference type="ARBA" id="ARBA00023136"/>
    </source>
</evidence>
<dbReference type="RefSeq" id="WP_081127911.1">
    <property type="nucleotide sequence ID" value="NZ_LDOS01000002.1"/>
</dbReference>
<keyword evidence="7" id="KW-1278">Translocase</keyword>
<evidence type="ECO:0000256" key="3">
    <source>
        <dbReference type="ARBA" id="ARBA00022485"/>
    </source>
</evidence>
<comment type="caution">
    <text evidence="15">The sequence shown here is derived from an EMBL/GenBank/DDBJ whole genome shotgun (WGS) entry which is preliminary data.</text>
</comment>
<dbReference type="InterPro" id="IPR017896">
    <property type="entry name" value="4Fe4S_Fe-S-bd"/>
</dbReference>
<keyword evidence="8" id="KW-0249">Electron transport</keyword>
<dbReference type="PROSITE" id="PS51656">
    <property type="entry name" value="4FE4S"/>
    <property type="match status" value="1"/>
</dbReference>
<dbReference type="STRING" id="993689.GCA_002077135_02329"/>
<evidence type="ECO:0000256" key="2">
    <source>
        <dbReference type="ARBA" id="ARBA00022475"/>
    </source>
</evidence>
<organism evidence="15 16">
    <name type="scientific">Metallibacterium scheffleri</name>
    <dbReference type="NCBI Taxonomy" id="993689"/>
    <lineage>
        <taxon>Bacteria</taxon>
        <taxon>Pseudomonadati</taxon>
        <taxon>Pseudomonadota</taxon>
        <taxon>Gammaproteobacteria</taxon>
        <taxon>Lysobacterales</taxon>
        <taxon>Rhodanobacteraceae</taxon>
        <taxon>Metallibacterium</taxon>
    </lineage>
</organism>
<dbReference type="InterPro" id="IPR050294">
    <property type="entry name" value="RnfB_subfamily"/>
</dbReference>
<dbReference type="Proteomes" id="UP000307749">
    <property type="component" value="Unassembled WGS sequence"/>
</dbReference>
<dbReference type="GO" id="GO:0009055">
    <property type="term" value="F:electron transfer activity"/>
    <property type="evidence" value="ECO:0007669"/>
    <property type="project" value="InterPro"/>
</dbReference>
<keyword evidence="1" id="KW-0813">Transport</keyword>
<dbReference type="OrthoDB" id="9789936at2"/>
<accession>A0A4S3KQM1</accession>
<protein>
    <recommendedName>
        <fullName evidence="17">Rnf electron transport complex subunit B</fullName>
    </recommendedName>
</protein>
<dbReference type="Gene3D" id="3.30.70.20">
    <property type="match status" value="1"/>
</dbReference>
<dbReference type="EMBL" id="MWQO01000015">
    <property type="protein sequence ID" value="THD11206.1"/>
    <property type="molecule type" value="Genomic_DNA"/>
</dbReference>
<dbReference type="GO" id="GO:0051539">
    <property type="term" value="F:4 iron, 4 sulfur cluster binding"/>
    <property type="evidence" value="ECO:0007669"/>
    <property type="project" value="UniProtKB-KW"/>
</dbReference>
<dbReference type="PANTHER" id="PTHR42859">
    <property type="entry name" value="OXIDOREDUCTASE"/>
    <property type="match status" value="1"/>
</dbReference>
<keyword evidence="5" id="KW-0479">Metal-binding</keyword>
<keyword evidence="2" id="KW-1003">Cell membrane</keyword>
<reference evidence="15 16" key="1">
    <citation type="submission" date="2017-02" db="EMBL/GenBank/DDBJ databases">
        <title>Whole genome sequencing of Metallibacterium scheffleri DSM 24874 (T).</title>
        <authorList>
            <person name="Kumar S."/>
            <person name="Patil P."/>
            <person name="Patil P.B."/>
        </authorList>
    </citation>
    <scope>NUCLEOTIDE SEQUENCE [LARGE SCALE GENOMIC DNA]</scope>
    <source>
        <strain evidence="15 16">DSM 24874</strain>
    </source>
</reference>
<evidence type="ECO:0000256" key="5">
    <source>
        <dbReference type="ARBA" id="ARBA00022723"/>
    </source>
</evidence>
<dbReference type="Pfam" id="PF14697">
    <property type="entry name" value="Fer4_21"/>
    <property type="match status" value="1"/>
</dbReference>
<evidence type="ECO:0000259" key="13">
    <source>
        <dbReference type="PROSITE" id="PS51379"/>
    </source>
</evidence>
<keyword evidence="9" id="KW-0408">Iron</keyword>
<feature type="domain" description="4Fe-4S ferredoxin-type" evidence="13">
    <location>
        <begin position="108"/>
        <end position="137"/>
    </location>
</feature>
<dbReference type="PROSITE" id="PS51379">
    <property type="entry name" value="4FE4S_FER_2"/>
    <property type="match status" value="2"/>
</dbReference>
<dbReference type="Pfam" id="PF04060">
    <property type="entry name" value="FeS"/>
    <property type="match status" value="1"/>
</dbReference>
<dbReference type="InterPro" id="IPR010207">
    <property type="entry name" value="Elect_transpt_cplx_RnfB/RsxB"/>
</dbReference>
<evidence type="ECO:0000313" key="16">
    <source>
        <dbReference type="Proteomes" id="UP000307749"/>
    </source>
</evidence>
<evidence type="ECO:0000256" key="1">
    <source>
        <dbReference type="ARBA" id="ARBA00022448"/>
    </source>
</evidence>
<keyword evidence="10" id="KW-0411">Iron-sulfur</keyword>
<keyword evidence="3" id="KW-0004">4Fe-4S</keyword>
<evidence type="ECO:0000256" key="6">
    <source>
        <dbReference type="ARBA" id="ARBA00022737"/>
    </source>
</evidence>
<gene>
    <name evidence="15" type="ORF">B1806_04760</name>
</gene>
<evidence type="ECO:0008006" key="17">
    <source>
        <dbReference type="Google" id="ProtNLM"/>
    </source>
</evidence>
<evidence type="ECO:0000256" key="9">
    <source>
        <dbReference type="ARBA" id="ARBA00023004"/>
    </source>
</evidence>
<dbReference type="PANTHER" id="PTHR42859:SF3">
    <property type="entry name" value="ION-TRANSLOCATING OXIDOREDUCTASE COMPLEX SUBUNIT B"/>
    <property type="match status" value="1"/>
</dbReference>
<evidence type="ECO:0000256" key="8">
    <source>
        <dbReference type="ARBA" id="ARBA00022982"/>
    </source>
</evidence>
<evidence type="ECO:0000259" key="14">
    <source>
        <dbReference type="PROSITE" id="PS51656"/>
    </source>
</evidence>
<dbReference type="AlphaFoldDB" id="A0A4S3KQM1"/>
<keyword evidence="16" id="KW-1185">Reference proteome</keyword>
<dbReference type="InterPro" id="IPR007202">
    <property type="entry name" value="4Fe-4S_dom"/>
</dbReference>
<keyword evidence="6" id="KW-0677">Repeat</keyword>
<evidence type="ECO:0000256" key="10">
    <source>
        <dbReference type="ARBA" id="ARBA00023014"/>
    </source>
</evidence>
<evidence type="ECO:0000256" key="4">
    <source>
        <dbReference type="ARBA" id="ARBA00022519"/>
    </source>
</evidence>
<sequence length="197" mass="20669">MSIDLALVDRLDALLPQTQCGQCGYGGCMPYAEAMARGDAAPNRCPPGGDTVIAALAAALGRSPLPPESACGAHKPRTLAYIREAECIGCTKCIQACPVDAIVGAAKRMHSVAAAWCTGCELCVAPCPVDCIELLPHALPRMTQEESDTARQRHQAHRVRLQRRQNDQATGAVAPENTAAQLLAAALARAKAHPPSI</sequence>
<dbReference type="PROSITE" id="PS00198">
    <property type="entry name" value="4FE4S_FER_1"/>
    <property type="match status" value="2"/>
</dbReference>
<evidence type="ECO:0000256" key="7">
    <source>
        <dbReference type="ARBA" id="ARBA00022967"/>
    </source>
</evidence>
<dbReference type="GO" id="GO:0046872">
    <property type="term" value="F:metal ion binding"/>
    <property type="evidence" value="ECO:0007669"/>
    <property type="project" value="UniProtKB-KW"/>
</dbReference>
<dbReference type="InterPro" id="IPR017900">
    <property type="entry name" value="4Fe4S_Fe_S_CS"/>
</dbReference>
<dbReference type="Gene3D" id="1.10.15.40">
    <property type="entry name" value="Electron transport complex subunit B, putative Fe-S cluster"/>
    <property type="match status" value="1"/>
</dbReference>
<feature type="domain" description="4Fe-4S ferredoxin-type" evidence="13">
    <location>
        <begin position="78"/>
        <end position="107"/>
    </location>
</feature>
<keyword evidence="4" id="KW-0997">Cell inner membrane</keyword>
<evidence type="ECO:0000313" key="15">
    <source>
        <dbReference type="EMBL" id="THD11206.1"/>
    </source>
</evidence>
<evidence type="ECO:0000256" key="12">
    <source>
        <dbReference type="SAM" id="MobiDB-lite"/>
    </source>
</evidence>
<feature type="compositionally biased region" description="Basic residues" evidence="12">
    <location>
        <begin position="152"/>
        <end position="163"/>
    </location>
</feature>
<dbReference type="SUPFAM" id="SSF54862">
    <property type="entry name" value="4Fe-4S ferredoxins"/>
    <property type="match status" value="1"/>
</dbReference>